<dbReference type="KEGG" id="fes:HER31_01485"/>
<evidence type="ECO:0000313" key="4">
    <source>
        <dbReference type="Proteomes" id="UP000501602"/>
    </source>
</evidence>
<evidence type="ECO:0000256" key="1">
    <source>
        <dbReference type="ARBA" id="ARBA00010201"/>
    </source>
</evidence>
<reference evidence="3 4" key="1">
    <citation type="submission" date="2020-04" db="EMBL/GenBank/DDBJ databases">
        <title>Ferrimonas sp. S7 isolated from sea water.</title>
        <authorList>
            <person name="Bae S.S."/>
            <person name="Baek K."/>
        </authorList>
    </citation>
    <scope>NUCLEOTIDE SEQUENCE [LARGE SCALE GENOMIC DNA]</scope>
    <source>
        <strain evidence="3 4">S7</strain>
    </source>
</reference>
<dbReference type="Proteomes" id="UP000501602">
    <property type="component" value="Chromosome"/>
</dbReference>
<comment type="similarity">
    <text evidence="1">Belongs to the PRORSD1 family.</text>
</comment>
<dbReference type="InterPro" id="IPR007214">
    <property type="entry name" value="YbaK/aa-tRNA-synth-assoc-dom"/>
</dbReference>
<dbReference type="InterPro" id="IPR036754">
    <property type="entry name" value="YbaK/aa-tRNA-synt-asso_dom_sf"/>
</dbReference>
<organism evidence="3 4">
    <name type="scientific">Ferrimonas lipolytica</name>
    <dbReference type="NCBI Taxonomy" id="2724191"/>
    <lineage>
        <taxon>Bacteria</taxon>
        <taxon>Pseudomonadati</taxon>
        <taxon>Pseudomonadota</taxon>
        <taxon>Gammaproteobacteria</taxon>
        <taxon>Alteromonadales</taxon>
        <taxon>Ferrimonadaceae</taxon>
        <taxon>Ferrimonas</taxon>
    </lineage>
</organism>
<dbReference type="AlphaFoldDB" id="A0A6H1UIX7"/>
<gene>
    <name evidence="3" type="ORF">HER31_01485</name>
</gene>
<dbReference type="CDD" id="cd04335">
    <property type="entry name" value="PrdX_deacylase"/>
    <property type="match status" value="1"/>
</dbReference>
<accession>A0A6H1UIX7</accession>
<protein>
    <submittedName>
        <fullName evidence="3">Prolyl-tRNA synthetase associated domain-containing protein</fullName>
    </submittedName>
</protein>
<dbReference type="InterPro" id="IPR040285">
    <property type="entry name" value="ProX/PRXD1"/>
</dbReference>
<dbReference type="GO" id="GO:0002161">
    <property type="term" value="F:aminoacyl-tRNA deacylase activity"/>
    <property type="evidence" value="ECO:0007669"/>
    <property type="project" value="InterPro"/>
</dbReference>
<keyword evidence="4" id="KW-1185">Reference proteome</keyword>
<dbReference type="Pfam" id="PF04073">
    <property type="entry name" value="tRNA_edit"/>
    <property type="match status" value="1"/>
</dbReference>
<dbReference type="EMBL" id="CP051180">
    <property type="protein sequence ID" value="QIZ78778.1"/>
    <property type="molecule type" value="Genomic_DNA"/>
</dbReference>
<evidence type="ECO:0000313" key="3">
    <source>
        <dbReference type="EMBL" id="QIZ78778.1"/>
    </source>
</evidence>
<keyword evidence="3" id="KW-0436">Ligase</keyword>
<keyword evidence="3" id="KW-0030">Aminoacyl-tRNA synthetase</keyword>
<feature type="domain" description="YbaK/aminoacyl-tRNA synthetase-associated" evidence="2">
    <location>
        <begin position="19"/>
        <end position="139"/>
    </location>
</feature>
<sequence length="162" mass="18167">MSLKELLRRLDIDFSQYQHPPLATCCDADALGLIRSGLRTKNLFLRNDNGKRHFLLVTSPQSSVDLRRLSKQMGVSRLGFASAARLDKYLGIKPGHVSLLALGNDAAAEVELWLDDSLWCGEALQCHPLDNQQTWAIAALGIEKLLAHWQRPWQVIEVPIND</sequence>
<dbReference type="PANTHER" id="PTHR31423">
    <property type="entry name" value="YBAK DOMAIN-CONTAINING PROTEIN"/>
    <property type="match status" value="1"/>
</dbReference>
<dbReference type="Gene3D" id="3.90.960.10">
    <property type="entry name" value="YbaK/aminoacyl-tRNA synthetase-associated domain"/>
    <property type="match status" value="1"/>
</dbReference>
<dbReference type="GO" id="GO:0004812">
    <property type="term" value="F:aminoacyl-tRNA ligase activity"/>
    <property type="evidence" value="ECO:0007669"/>
    <property type="project" value="UniProtKB-KW"/>
</dbReference>
<name>A0A6H1UIX7_9GAMM</name>
<dbReference type="PANTHER" id="PTHR31423:SF3">
    <property type="entry name" value="PROLYL-TRNA SYNTHETASE ASSOCIATED DOMAIN-CONTAINING PROTEIN 1-RELATED"/>
    <property type="match status" value="1"/>
</dbReference>
<dbReference type="SUPFAM" id="SSF55826">
    <property type="entry name" value="YbaK/ProRS associated domain"/>
    <property type="match status" value="1"/>
</dbReference>
<proteinExistence type="inferred from homology"/>
<evidence type="ECO:0000259" key="2">
    <source>
        <dbReference type="Pfam" id="PF04073"/>
    </source>
</evidence>